<accession>A0A2P2QA50</accession>
<proteinExistence type="predicted"/>
<organism evidence="1">
    <name type="scientific">Rhizophora mucronata</name>
    <name type="common">Asiatic mangrove</name>
    <dbReference type="NCBI Taxonomy" id="61149"/>
    <lineage>
        <taxon>Eukaryota</taxon>
        <taxon>Viridiplantae</taxon>
        <taxon>Streptophyta</taxon>
        <taxon>Embryophyta</taxon>
        <taxon>Tracheophyta</taxon>
        <taxon>Spermatophyta</taxon>
        <taxon>Magnoliopsida</taxon>
        <taxon>eudicotyledons</taxon>
        <taxon>Gunneridae</taxon>
        <taxon>Pentapetalae</taxon>
        <taxon>rosids</taxon>
        <taxon>fabids</taxon>
        <taxon>Malpighiales</taxon>
        <taxon>Rhizophoraceae</taxon>
        <taxon>Rhizophora</taxon>
    </lineage>
</organism>
<name>A0A2P2QA50_RHIMU</name>
<evidence type="ECO:0000313" key="1">
    <source>
        <dbReference type="EMBL" id="MBX63817.1"/>
    </source>
</evidence>
<protein>
    <submittedName>
        <fullName evidence="1">Uncharacterized protein</fullName>
    </submittedName>
</protein>
<dbReference type="EMBL" id="GGEC01083333">
    <property type="protein sequence ID" value="MBX63817.1"/>
    <property type="molecule type" value="Transcribed_RNA"/>
</dbReference>
<reference evidence="1" key="1">
    <citation type="submission" date="2018-02" db="EMBL/GenBank/DDBJ databases">
        <title>Rhizophora mucronata_Transcriptome.</title>
        <authorList>
            <person name="Meera S.P."/>
            <person name="Sreeshan A."/>
            <person name="Augustine A."/>
        </authorList>
    </citation>
    <scope>NUCLEOTIDE SEQUENCE</scope>
    <source>
        <tissue evidence="1">Leaf</tissue>
    </source>
</reference>
<dbReference type="AlphaFoldDB" id="A0A2P2QA50"/>
<sequence length="33" mass="3655">MDCFNPQDAINSCQPNIIKTSNRSLADIRNSTS</sequence>